<protein>
    <recommendedName>
        <fullName evidence="4">DUF19 domain-containing protein</fullName>
    </recommendedName>
</protein>
<name>A0A9P1N5W3_9PELO</name>
<dbReference type="EMBL" id="CANHGI010000005">
    <property type="protein sequence ID" value="CAI5450984.1"/>
    <property type="molecule type" value="Genomic_DNA"/>
</dbReference>
<feature type="chain" id="PRO_5040312647" description="DUF19 domain-containing protein" evidence="1">
    <location>
        <begin position="17"/>
        <end position="228"/>
    </location>
</feature>
<accession>A0A9P1N5W3</accession>
<keyword evidence="1" id="KW-0732">Signal</keyword>
<sequence length="228" mass="26169">MIFYFLLLLPIGFIETQSLCKTPNTVYTCYVSYLERYGYHGDGSGYLPAFQSLDYQMRTHSLPVICSDFDKLTSCLGSSSTYCISYDVFYTFTRNQQEAMYYLQNHAFFEFVCGNGKELFLQNQICIQKSLGRISLTDRMRECGQPQFITNMPEKCPEILEVTNCVHEKMRVECGEVAGTATCGAATNIERRMQFLDAACLTEMDVRCSTNLLSLMFSILFVITYYFI</sequence>
<reference evidence="2" key="1">
    <citation type="submission" date="2022-11" db="EMBL/GenBank/DDBJ databases">
        <authorList>
            <person name="Kikuchi T."/>
        </authorList>
    </citation>
    <scope>NUCLEOTIDE SEQUENCE</scope>
    <source>
        <strain evidence="2">PS1010</strain>
    </source>
</reference>
<organism evidence="2 3">
    <name type="scientific">Caenorhabditis angaria</name>
    <dbReference type="NCBI Taxonomy" id="860376"/>
    <lineage>
        <taxon>Eukaryota</taxon>
        <taxon>Metazoa</taxon>
        <taxon>Ecdysozoa</taxon>
        <taxon>Nematoda</taxon>
        <taxon>Chromadorea</taxon>
        <taxon>Rhabditida</taxon>
        <taxon>Rhabditina</taxon>
        <taxon>Rhabditomorpha</taxon>
        <taxon>Rhabditoidea</taxon>
        <taxon>Rhabditidae</taxon>
        <taxon>Peloderinae</taxon>
        <taxon>Caenorhabditis</taxon>
    </lineage>
</organism>
<evidence type="ECO:0000313" key="2">
    <source>
        <dbReference type="EMBL" id="CAI5450984.1"/>
    </source>
</evidence>
<comment type="caution">
    <text evidence="2">The sequence shown here is derived from an EMBL/GenBank/DDBJ whole genome shotgun (WGS) entry which is preliminary data.</text>
</comment>
<evidence type="ECO:0008006" key="4">
    <source>
        <dbReference type="Google" id="ProtNLM"/>
    </source>
</evidence>
<proteinExistence type="predicted"/>
<feature type="signal peptide" evidence="1">
    <location>
        <begin position="1"/>
        <end position="16"/>
    </location>
</feature>
<gene>
    <name evidence="2" type="ORF">CAMP_LOCUS13621</name>
</gene>
<dbReference type="PANTHER" id="PTHR35014">
    <property type="entry name" value="INFECTION RESPONSE PROTEIN-RELATED"/>
    <property type="match status" value="1"/>
</dbReference>
<dbReference type="Proteomes" id="UP001152747">
    <property type="component" value="Unassembled WGS sequence"/>
</dbReference>
<dbReference type="PANTHER" id="PTHR35014:SF1">
    <property type="entry name" value="INFECTION RESPONSE PROTEIN"/>
    <property type="match status" value="1"/>
</dbReference>
<dbReference type="OrthoDB" id="5804005at2759"/>
<evidence type="ECO:0000256" key="1">
    <source>
        <dbReference type="SAM" id="SignalP"/>
    </source>
</evidence>
<dbReference type="AlphaFoldDB" id="A0A9P1N5W3"/>
<keyword evidence="3" id="KW-1185">Reference proteome</keyword>
<evidence type="ECO:0000313" key="3">
    <source>
        <dbReference type="Proteomes" id="UP001152747"/>
    </source>
</evidence>